<accession>A0A176VSN8</accession>
<name>A0A176VSN8_MARPO</name>
<dbReference type="Proteomes" id="UP000077202">
    <property type="component" value="Unassembled WGS sequence"/>
</dbReference>
<gene>
    <name evidence="2" type="ORF">AXG93_4489s1030</name>
</gene>
<dbReference type="InterPro" id="IPR051850">
    <property type="entry name" value="Polysacch_Lyase_4"/>
</dbReference>
<feature type="compositionally biased region" description="Basic and acidic residues" evidence="1">
    <location>
        <begin position="117"/>
        <end position="129"/>
    </location>
</feature>
<sequence>MEVEDVEVEEVGQVEVEVDVEDVEDVEVVLNNGTVEIIITKPGGYVAGVKYRDMNWNVASGSDTYDLPSGTIFQLVHSDGDKVTVFFTRPYDLSRNPAMVPLKVDKEEILLKTSEERHGPLKASDHECAFGDAPLARKGKPS</sequence>
<dbReference type="AlphaFoldDB" id="A0A176VSN8"/>
<evidence type="ECO:0000256" key="1">
    <source>
        <dbReference type="SAM" id="MobiDB-lite"/>
    </source>
</evidence>
<dbReference type="InterPro" id="IPR010325">
    <property type="entry name" value="Rhamnogal_lyase"/>
</dbReference>
<keyword evidence="3" id="KW-1185">Reference proteome</keyword>
<evidence type="ECO:0000313" key="3">
    <source>
        <dbReference type="Proteomes" id="UP000077202"/>
    </source>
</evidence>
<dbReference type="Pfam" id="PF06045">
    <property type="entry name" value="Rhamnogal_lyase"/>
    <property type="match status" value="2"/>
</dbReference>
<dbReference type="PANTHER" id="PTHR32018">
    <property type="entry name" value="RHAMNOGALACTURONATE LYASE FAMILY PROTEIN"/>
    <property type="match status" value="1"/>
</dbReference>
<organism evidence="2 3">
    <name type="scientific">Marchantia polymorpha subsp. ruderalis</name>
    <dbReference type="NCBI Taxonomy" id="1480154"/>
    <lineage>
        <taxon>Eukaryota</taxon>
        <taxon>Viridiplantae</taxon>
        <taxon>Streptophyta</taxon>
        <taxon>Embryophyta</taxon>
        <taxon>Marchantiophyta</taxon>
        <taxon>Marchantiopsida</taxon>
        <taxon>Marchantiidae</taxon>
        <taxon>Marchantiales</taxon>
        <taxon>Marchantiaceae</taxon>
        <taxon>Marchantia</taxon>
    </lineage>
</organism>
<evidence type="ECO:0000313" key="2">
    <source>
        <dbReference type="EMBL" id="OAE23767.1"/>
    </source>
</evidence>
<feature type="region of interest" description="Disordered" evidence="1">
    <location>
        <begin position="117"/>
        <end position="142"/>
    </location>
</feature>
<comment type="caution">
    <text evidence="2">The sequence shown here is derived from an EMBL/GenBank/DDBJ whole genome shotgun (WGS) entry which is preliminary data.</text>
</comment>
<reference evidence="2" key="1">
    <citation type="submission" date="2016-03" db="EMBL/GenBank/DDBJ databases">
        <title>Mechanisms controlling the formation of the plant cell surface in tip-growing cells are functionally conserved among land plants.</title>
        <authorList>
            <person name="Honkanen S."/>
            <person name="Jones V.A."/>
            <person name="Morieri G."/>
            <person name="Champion C."/>
            <person name="Hetherington A.J."/>
            <person name="Kelly S."/>
            <person name="Saint-Marcoux D."/>
            <person name="Proust H."/>
            <person name="Prescott H."/>
            <person name="Dolan L."/>
        </authorList>
    </citation>
    <scope>NUCLEOTIDE SEQUENCE [LARGE SCALE GENOMIC DNA]</scope>
    <source>
        <tissue evidence="2">Whole gametophyte</tissue>
    </source>
</reference>
<proteinExistence type="predicted"/>
<dbReference type="EMBL" id="LVLJ01002787">
    <property type="protein sequence ID" value="OAE23767.1"/>
    <property type="molecule type" value="Genomic_DNA"/>
</dbReference>
<dbReference type="PANTHER" id="PTHR32018:SF1">
    <property type="entry name" value="RHAMNOGALACTURONAN ENDOLYASE"/>
    <property type="match status" value="1"/>
</dbReference>
<protein>
    <submittedName>
        <fullName evidence="2">Uncharacterized protein</fullName>
    </submittedName>
</protein>